<dbReference type="PANTHER" id="PTHR41791">
    <property type="entry name" value="SSL7039 PROTEIN"/>
    <property type="match status" value="1"/>
</dbReference>
<comment type="caution">
    <text evidence="2">The sequence shown here is derived from an EMBL/GenBank/DDBJ whole genome shotgun (WGS) entry which is preliminary data.</text>
</comment>
<dbReference type="Proteomes" id="UP001365405">
    <property type="component" value="Unassembled WGS sequence"/>
</dbReference>
<evidence type="ECO:0000313" key="2">
    <source>
        <dbReference type="EMBL" id="MEK8051230.1"/>
    </source>
</evidence>
<dbReference type="RefSeq" id="WP_341410920.1">
    <property type="nucleotide sequence ID" value="NZ_JBBUTH010000007.1"/>
</dbReference>
<gene>
    <name evidence="2" type="ORF">AACH10_13350</name>
</gene>
<dbReference type="EMBL" id="JBBUTH010000007">
    <property type="protein sequence ID" value="MEK8051230.1"/>
    <property type="molecule type" value="Genomic_DNA"/>
</dbReference>
<dbReference type="PIRSF" id="PIRSF028744">
    <property type="entry name" value="Addict_mod_HI1419"/>
    <property type="match status" value="1"/>
</dbReference>
<dbReference type="PANTHER" id="PTHR41791:SF1">
    <property type="entry name" value="SSL7039 PROTEIN"/>
    <property type="match status" value="1"/>
</dbReference>
<dbReference type="InterPro" id="IPR001849">
    <property type="entry name" value="PH_domain"/>
</dbReference>
<dbReference type="NCBIfam" id="TIGR02683">
    <property type="entry name" value="upstrm_HI1419"/>
    <property type="match status" value="1"/>
</dbReference>
<sequence length="98" mass="11212">MRVEKTDEYRDWIDGLRDLSGRARILMRVDRLIHGNPGDHRHLTHGVSELKVDVGPGYRVYYTLRGDRLLLLLLAGGDKSSQPRDIAKAIRLAEAYKD</sequence>
<proteinExistence type="predicted"/>
<dbReference type="PROSITE" id="PS50003">
    <property type="entry name" value="PH_DOMAIN"/>
    <property type="match status" value="1"/>
</dbReference>
<accession>A0ABU9CJ96</accession>
<evidence type="ECO:0000313" key="3">
    <source>
        <dbReference type="Proteomes" id="UP001365405"/>
    </source>
</evidence>
<protein>
    <submittedName>
        <fullName evidence="2">Type II toxin-antitoxin system RelE/ParE family toxin</fullName>
    </submittedName>
</protein>
<reference evidence="2 3" key="1">
    <citation type="submission" date="2024-04" db="EMBL/GenBank/DDBJ databases">
        <title>Novel species of the genus Ideonella isolated from streams.</title>
        <authorList>
            <person name="Lu H."/>
        </authorList>
    </citation>
    <scope>NUCLEOTIDE SEQUENCE [LARGE SCALE GENOMIC DNA]</scope>
    <source>
        <strain evidence="2 3">DXS22W</strain>
    </source>
</reference>
<feature type="domain" description="PH" evidence="1">
    <location>
        <begin position="1"/>
        <end position="21"/>
    </location>
</feature>
<evidence type="ECO:0000259" key="1">
    <source>
        <dbReference type="PROSITE" id="PS50003"/>
    </source>
</evidence>
<dbReference type="InterPro" id="IPR014056">
    <property type="entry name" value="TypeIITA-like_toxin_pred"/>
</dbReference>
<name>A0ABU9CJ96_9BURK</name>
<keyword evidence="3" id="KW-1185">Reference proteome</keyword>
<organism evidence="2 3">
    <name type="scientific">Pseudaquabacterium inlustre</name>
    <dbReference type="NCBI Taxonomy" id="2984192"/>
    <lineage>
        <taxon>Bacteria</taxon>
        <taxon>Pseudomonadati</taxon>
        <taxon>Pseudomonadota</taxon>
        <taxon>Betaproteobacteria</taxon>
        <taxon>Burkholderiales</taxon>
        <taxon>Sphaerotilaceae</taxon>
        <taxon>Pseudaquabacterium</taxon>
    </lineage>
</organism>